<organism evidence="1 2">
    <name type="scientific">Candidatus Nitrosocosmicus franklandianus</name>
    <dbReference type="NCBI Taxonomy" id="1798806"/>
    <lineage>
        <taxon>Archaea</taxon>
        <taxon>Nitrososphaerota</taxon>
        <taxon>Nitrososphaeria</taxon>
        <taxon>Nitrososphaerales</taxon>
        <taxon>Nitrososphaeraceae</taxon>
        <taxon>Candidatus Nitrosocosmicus</taxon>
    </lineage>
</organism>
<name>A0A484I6G0_9ARCH</name>
<evidence type="ECO:0000313" key="2">
    <source>
        <dbReference type="Proteomes" id="UP000294299"/>
    </source>
</evidence>
<gene>
    <name evidence="1" type="ORF">NFRAN_0987</name>
</gene>
<dbReference type="Proteomes" id="UP000294299">
    <property type="component" value="Chromosome NFRAN"/>
</dbReference>
<sequence length="71" mass="8525">MSRDNFLFLVDFVVIVFHDIFFDKYRNLLEIFKNLLLYESYATGQSFLQNSKLYPLPRKSSSILIIQSIKW</sequence>
<proteinExistence type="predicted"/>
<reference evidence="1 2" key="1">
    <citation type="submission" date="2019-02" db="EMBL/GenBank/DDBJ databases">
        <authorList>
            <person name="Lehtovirta-Morley E L."/>
        </authorList>
    </citation>
    <scope>NUCLEOTIDE SEQUENCE [LARGE SCALE GENOMIC DNA]</scope>
    <source>
        <strain evidence="1">NFRAN1</strain>
    </source>
</reference>
<keyword evidence="2" id="KW-1185">Reference proteome</keyword>
<evidence type="ECO:0000313" key="1">
    <source>
        <dbReference type="EMBL" id="VFJ13309.1"/>
    </source>
</evidence>
<accession>A0A484I6G0</accession>
<dbReference type="AlphaFoldDB" id="A0A484I6G0"/>
<dbReference type="EMBL" id="LR216287">
    <property type="protein sequence ID" value="VFJ13309.1"/>
    <property type="molecule type" value="Genomic_DNA"/>
</dbReference>
<protein>
    <submittedName>
        <fullName evidence="1">Uncharacterized protein</fullName>
    </submittedName>
</protein>
<dbReference type="KEGG" id="nfn:NFRAN_0987"/>